<dbReference type="Pfam" id="PF13663">
    <property type="entry name" value="DUF4148"/>
    <property type="match status" value="1"/>
</dbReference>
<dbReference type="Proteomes" id="UP000414233">
    <property type="component" value="Unassembled WGS sequence"/>
</dbReference>
<keyword evidence="4" id="KW-1185">Reference proteome</keyword>
<dbReference type="OrthoDB" id="9099264at2"/>
<dbReference type="AlphaFoldDB" id="A0A5E4ZBR6"/>
<proteinExistence type="predicted"/>
<organism evidence="3 4">
    <name type="scientific">Pandoraea terrae</name>
    <dbReference type="NCBI Taxonomy" id="1537710"/>
    <lineage>
        <taxon>Bacteria</taxon>
        <taxon>Pseudomonadati</taxon>
        <taxon>Pseudomonadota</taxon>
        <taxon>Betaproteobacteria</taxon>
        <taxon>Burkholderiales</taxon>
        <taxon>Burkholderiaceae</taxon>
        <taxon>Pandoraea</taxon>
    </lineage>
</organism>
<evidence type="ECO:0000256" key="1">
    <source>
        <dbReference type="SAM" id="MobiDB-lite"/>
    </source>
</evidence>
<keyword evidence="2" id="KW-0732">Signal</keyword>
<name>A0A5E4ZBR6_9BURK</name>
<evidence type="ECO:0008006" key="5">
    <source>
        <dbReference type="Google" id="ProtNLM"/>
    </source>
</evidence>
<sequence>MKSLIQSALIVAAVAAPIVSFAQSNAPLTPARVKADLARLEKAGYLPTGSDIDYPANLQAAEARLALQGDSDKAPTRCGGTVPNSSESSVR</sequence>
<dbReference type="InterPro" id="IPR025421">
    <property type="entry name" value="DUF4148"/>
</dbReference>
<feature type="signal peptide" evidence="2">
    <location>
        <begin position="1"/>
        <end position="22"/>
    </location>
</feature>
<dbReference type="RefSeq" id="WP_150699908.1">
    <property type="nucleotide sequence ID" value="NZ_CABPRZ010000035.1"/>
</dbReference>
<reference evidence="3 4" key="1">
    <citation type="submission" date="2019-08" db="EMBL/GenBank/DDBJ databases">
        <authorList>
            <person name="Peeters C."/>
        </authorList>
    </citation>
    <scope>NUCLEOTIDE SEQUENCE [LARGE SCALE GENOMIC DNA]</scope>
    <source>
        <strain evidence="3 4">LMG 30175</strain>
    </source>
</reference>
<accession>A0A5E4ZBR6</accession>
<gene>
    <name evidence="3" type="ORF">PTE30175_05176</name>
</gene>
<protein>
    <recommendedName>
        <fullName evidence="5">Purine nucleoside phosphorylase</fullName>
    </recommendedName>
</protein>
<feature type="compositionally biased region" description="Polar residues" evidence="1">
    <location>
        <begin position="82"/>
        <end position="91"/>
    </location>
</feature>
<feature type="region of interest" description="Disordered" evidence="1">
    <location>
        <begin position="69"/>
        <end position="91"/>
    </location>
</feature>
<dbReference type="EMBL" id="CABPRZ010000035">
    <property type="protein sequence ID" value="VVE58052.1"/>
    <property type="molecule type" value="Genomic_DNA"/>
</dbReference>
<feature type="chain" id="PRO_5023136173" description="Purine nucleoside phosphorylase" evidence="2">
    <location>
        <begin position="23"/>
        <end position="91"/>
    </location>
</feature>
<evidence type="ECO:0000313" key="4">
    <source>
        <dbReference type="Proteomes" id="UP000414233"/>
    </source>
</evidence>
<evidence type="ECO:0000256" key="2">
    <source>
        <dbReference type="SAM" id="SignalP"/>
    </source>
</evidence>
<evidence type="ECO:0000313" key="3">
    <source>
        <dbReference type="EMBL" id="VVE58052.1"/>
    </source>
</evidence>